<sequence>MDTIAKGKFHAVLLSSPGMGHVFPVIELGRCLTAHHGFHVTVVVARAASEPTAEESKAIEAAASLGLFDIMRLPSVDITGLVDPNATFITRLCVIMREAKPAFKAALSAMEVQPDLLILDLFSTEHLILGEELRIPTYTYVATNAWFLALFLYTPTLDKTVAGEYVDQPEPFDIPGCRPVLPYDVIDPMLDRNDQQYVELLRMAREITMGNGILLNTWEELQSGTLAALRDAGLLGRIARQPMYTIGPLIRPNELVGSDTENALFGWLDRQPAESVIYVSFGSGGTLSADQLTELAAGLELSGQRFIWVLRPPTAKSGCGWFFGSKSGSADMWSFLPDGFLERTQGTGLVVRQWAPQVNVLAHAAVGAFMSHCGWNSILESIVNGVPMIAWPLYAEQRMNAVLLEEDIGVAFRPKVRPSEKTVQRQEIAGLVRKILVGDGGGEAMRKKVKELKESAQEALQEGGSSYEWLCKLEEDCWVTRFRRQAPAGKIGGIDYNQVPLLEDKRVLATAHDQP</sequence>
<evidence type="ECO:0000256" key="1">
    <source>
        <dbReference type="ARBA" id="ARBA00009995"/>
    </source>
</evidence>
<keyword evidence="7" id="KW-1185">Reference proteome</keyword>
<evidence type="ECO:0000256" key="2">
    <source>
        <dbReference type="ARBA" id="ARBA00022676"/>
    </source>
</evidence>
<reference evidence="6 7" key="1">
    <citation type="journal article" date="2023" name="Hortic Res">
        <title>Pangenome of water caltrop reveals structural variations and asymmetric subgenome divergence after allopolyploidization.</title>
        <authorList>
            <person name="Zhang X."/>
            <person name="Chen Y."/>
            <person name="Wang L."/>
            <person name="Yuan Y."/>
            <person name="Fang M."/>
            <person name="Shi L."/>
            <person name="Lu R."/>
            <person name="Comes H.P."/>
            <person name="Ma Y."/>
            <person name="Chen Y."/>
            <person name="Huang G."/>
            <person name="Zhou Y."/>
            <person name="Zheng Z."/>
            <person name="Qiu Y."/>
        </authorList>
    </citation>
    <scope>NUCLEOTIDE SEQUENCE [LARGE SCALE GENOMIC DNA]</scope>
    <source>
        <tissue evidence="6">Roots</tissue>
    </source>
</reference>
<protein>
    <recommendedName>
        <fullName evidence="5">Glycosyltransferase</fullName>
        <ecNumber evidence="5">2.4.1.-</ecNumber>
    </recommendedName>
</protein>
<dbReference type="PANTHER" id="PTHR48046">
    <property type="entry name" value="UDP-GLYCOSYLTRANSFERASE 72E1"/>
    <property type="match status" value="1"/>
</dbReference>
<evidence type="ECO:0000256" key="3">
    <source>
        <dbReference type="ARBA" id="ARBA00022679"/>
    </source>
</evidence>
<comment type="caution">
    <text evidence="6">The sequence shown here is derived from an EMBL/GenBank/DDBJ whole genome shotgun (WGS) entry which is preliminary data.</text>
</comment>
<dbReference type="PROSITE" id="PS00375">
    <property type="entry name" value="UDPGT"/>
    <property type="match status" value="1"/>
</dbReference>
<name>A0AAN7K6Y9_9MYRT</name>
<proteinExistence type="inferred from homology"/>
<organism evidence="6 7">
    <name type="scientific">Trapa incisa</name>
    <dbReference type="NCBI Taxonomy" id="236973"/>
    <lineage>
        <taxon>Eukaryota</taxon>
        <taxon>Viridiplantae</taxon>
        <taxon>Streptophyta</taxon>
        <taxon>Embryophyta</taxon>
        <taxon>Tracheophyta</taxon>
        <taxon>Spermatophyta</taxon>
        <taxon>Magnoliopsida</taxon>
        <taxon>eudicotyledons</taxon>
        <taxon>Gunneridae</taxon>
        <taxon>Pentapetalae</taxon>
        <taxon>rosids</taxon>
        <taxon>malvids</taxon>
        <taxon>Myrtales</taxon>
        <taxon>Lythraceae</taxon>
        <taxon>Trapa</taxon>
    </lineage>
</organism>
<dbReference type="GO" id="GO:0008194">
    <property type="term" value="F:UDP-glycosyltransferase activity"/>
    <property type="evidence" value="ECO:0007669"/>
    <property type="project" value="InterPro"/>
</dbReference>
<dbReference type="SUPFAM" id="SSF53756">
    <property type="entry name" value="UDP-Glycosyltransferase/glycogen phosphorylase"/>
    <property type="match status" value="1"/>
</dbReference>
<keyword evidence="3 4" id="KW-0808">Transferase</keyword>
<dbReference type="Gene3D" id="3.40.50.2000">
    <property type="entry name" value="Glycogen Phosphorylase B"/>
    <property type="match status" value="2"/>
</dbReference>
<dbReference type="FunFam" id="3.40.50.2000:FF:000051">
    <property type="entry name" value="Glycosyltransferase"/>
    <property type="match status" value="1"/>
</dbReference>
<evidence type="ECO:0000313" key="6">
    <source>
        <dbReference type="EMBL" id="KAK4760857.1"/>
    </source>
</evidence>
<evidence type="ECO:0000256" key="5">
    <source>
        <dbReference type="RuleBase" id="RU362057"/>
    </source>
</evidence>
<evidence type="ECO:0000256" key="4">
    <source>
        <dbReference type="RuleBase" id="RU003718"/>
    </source>
</evidence>
<dbReference type="EC" id="2.4.1.-" evidence="5"/>
<dbReference type="AlphaFoldDB" id="A0AAN7K6Y9"/>
<dbReference type="CDD" id="cd03784">
    <property type="entry name" value="GT1_Gtf-like"/>
    <property type="match status" value="1"/>
</dbReference>
<comment type="similarity">
    <text evidence="1 4">Belongs to the UDP-glycosyltransferase family.</text>
</comment>
<gene>
    <name evidence="6" type="ORF">SAY87_005750</name>
</gene>
<dbReference type="Proteomes" id="UP001345219">
    <property type="component" value="Chromosome 5"/>
</dbReference>
<accession>A0AAN7K6Y9</accession>
<evidence type="ECO:0000313" key="7">
    <source>
        <dbReference type="Proteomes" id="UP001345219"/>
    </source>
</evidence>
<dbReference type="PANTHER" id="PTHR48046:SF1">
    <property type="entry name" value="GLYCOSYLTRANSFERASE-RELATED"/>
    <property type="match status" value="1"/>
</dbReference>
<dbReference type="InterPro" id="IPR035595">
    <property type="entry name" value="UDP_glycos_trans_CS"/>
</dbReference>
<dbReference type="Pfam" id="PF00201">
    <property type="entry name" value="UDPGT"/>
    <property type="match status" value="1"/>
</dbReference>
<dbReference type="EMBL" id="JAXIOK010000010">
    <property type="protein sequence ID" value="KAK4760857.1"/>
    <property type="molecule type" value="Genomic_DNA"/>
</dbReference>
<keyword evidence="2 4" id="KW-0328">Glycosyltransferase</keyword>
<dbReference type="InterPro" id="IPR002213">
    <property type="entry name" value="UDP_glucos_trans"/>
</dbReference>